<dbReference type="PROSITE" id="PS01348">
    <property type="entry name" value="MRAY_2"/>
    <property type="match status" value="1"/>
</dbReference>
<comment type="subcellular location">
    <subcellularLocation>
        <location evidence="12">Cell inner membrane</location>
        <topology evidence="12">Multi-pass membrane protein</topology>
    </subcellularLocation>
    <subcellularLocation>
        <location evidence="1">Membrane</location>
        <topology evidence="1">Multi-pass membrane protein</topology>
    </subcellularLocation>
</comment>
<feature type="transmembrane region" description="Helical" evidence="12">
    <location>
        <begin position="220"/>
        <end position="239"/>
    </location>
</feature>
<evidence type="ECO:0000256" key="2">
    <source>
        <dbReference type="ARBA" id="ARBA00005583"/>
    </source>
</evidence>
<dbReference type="AlphaFoldDB" id="D7FDH8"/>
<evidence type="ECO:0000256" key="6">
    <source>
        <dbReference type="ARBA" id="ARBA00022960"/>
    </source>
</evidence>
<comment type="similarity">
    <text evidence="2 12">Belongs to the glycosyltransferase 4 family. MraY subfamily.</text>
</comment>
<keyword evidence="7 12" id="KW-0573">Peptidoglycan synthesis</keyword>
<evidence type="ECO:0000256" key="13">
    <source>
        <dbReference type="NCBIfam" id="TIGR00445"/>
    </source>
</evidence>
<keyword evidence="5 12" id="KW-0812">Transmembrane</keyword>
<sequence>MLFLSKPICATIFFFLKISSMAILGDFMLYSLLYGYFNINLFQYLTFRAGLGFFIAFFLTLFLMPKFILWAKAKKANQPISSFVPSHQNKKDTPTMGGIVFVFATIVASVLCASLGNLYVLLGLIVLVGFSFVGFRDDYTKINQQNNAGMSAKMKFGMLFILSLIVSVLLSLKGLDTFLYAPFLKNPLFEMPTMLAVGFWVLVFLSTSNAVNLTDGLDGLASVPSIFTLLGLSIFVYVAGNAEFSKYLLYPKVIDVGELFVVSLALVGSLFGFLWYNCNPASVFMGDSGSLALGGFIAYNAIVSHNEILLVLMGSIFVIETLSVILQVGSYKTRKKRLFLMAPIHHHFEQKGWAENKVIVRFWIISMLSNLVALLSLKVR</sequence>
<evidence type="ECO:0000256" key="11">
    <source>
        <dbReference type="ARBA" id="ARBA00023316"/>
    </source>
</evidence>
<dbReference type="KEGG" id="hpl:HPB8_678"/>
<protein>
    <recommendedName>
        <fullName evidence="12 13">Phospho-N-acetylmuramoyl-pentapeptide-transferase</fullName>
        <ecNumber evidence="12 13">2.7.8.13</ecNumber>
    </recommendedName>
    <alternativeName>
        <fullName evidence="12">UDP-MurNAc-pentapeptide phosphotransferase</fullName>
    </alternativeName>
</protein>
<dbReference type="UniPathway" id="UPA00219"/>
<proteinExistence type="inferred from homology"/>
<evidence type="ECO:0000313" key="16">
    <source>
        <dbReference type="Proteomes" id="UP000007091"/>
    </source>
</evidence>
<evidence type="ECO:0000313" key="15">
    <source>
        <dbReference type="EMBL" id="CBI66235.1"/>
    </source>
</evidence>
<dbReference type="Pfam" id="PF10555">
    <property type="entry name" value="MraY_sig1"/>
    <property type="match status" value="1"/>
</dbReference>
<keyword evidence="12" id="KW-0997">Cell inner membrane</keyword>
<feature type="transmembrane region" description="Helical" evidence="12">
    <location>
        <begin position="12"/>
        <end position="37"/>
    </location>
</feature>
<dbReference type="GO" id="GO:0051992">
    <property type="term" value="F:UDP-N-acetylmuramoyl-L-alanyl-D-glutamyl-meso-2,6-diaminopimelyl-D-alanyl-D-alanine:undecaprenyl-phosphate transferase activity"/>
    <property type="evidence" value="ECO:0007669"/>
    <property type="project" value="RHEA"/>
</dbReference>
<reference evidence="15 16" key="1">
    <citation type="journal article" date="2010" name="BMC Genomics">
        <title>Sequencing, annotation, and comparative genome analysis of the gerbil-adapted Helicobacter pylori strain B8.</title>
        <authorList>
            <person name="Farnbacher M."/>
            <person name="Jahns T."/>
            <person name="Willrodt D."/>
            <person name="Daniel R."/>
            <person name="Haas R."/>
            <person name="Goesmann A."/>
            <person name="Kurtz S."/>
            <person name="Rieder G."/>
        </authorList>
    </citation>
    <scope>NUCLEOTIDE SEQUENCE [LARGE SCALE GENOMIC DNA]</scope>
    <source>
        <strain evidence="15 16">B8</strain>
    </source>
</reference>
<feature type="transmembrane region" description="Helical" evidence="12">
    <location>
        <begin position="308"/>
        <end position="331"/>
    </location>
</feature>
<feature type="binding site" evidence="14">
    <location>
        <position position="287"/>
    </location>
    <ligand>
        <name>Mg(2+)</name>
        <dbReference type="ChEBI" id="CHEBI:18420"/>
    </ligand>
</feature>
<dbReference type="CDD" id="cd06852">
    <property type="entry name" value="GT_MraY"/>
    <property type="match status" value="1"/>
</dbReference>
<dbReference type="Pfam" id="PF00953">
    <property type="entry name" value="Glycos_transf_4"/>
    <property type="match status" value="1"/>
</dbReference>
<keyword evidence="12" id="KW-1003">Cell membrane</keyword>
<keyword evidence="12 14" id="KW-0460">Magnesium</keyword>
<dbReference type="Proteomes" id="UP000007091">
    <property type="component" value="Chromosome"/>
</dbReference>
<feature type="transmembrane region" description="Helical" evidence="12">
    <location>
        <begin position="156"/>
        <end position="175"/>
    </location>
</feature>
<evidence type="ECO:0000256" key="5">
    <source>
        <dbReference type="ARBA" id="ARBA00022692"/>
    </source>
</evidence>
<evidence type="ECO:0000256" key="7">
    <source>
        <dbReference type="ARBA" id="ARBA00022984"/>
    </source>
</evidence>
<evidence type="ECO:0000256" key="10">
    <source>
        <dbReference type="ARBA" id="ARBA00023306"/>
    </source>
</evidence>
<evidence type="ECO:0000256" key="1">
    <source>
        <dbReference type="ARBA" id="ARBA00004141"/>
    </source>
</evidence>
<keyword evidence="10 12" id="KW-0131">Cell cycle</keyword>
<dbReference type="PANTHER" id="PTHR22926:SF5">
    <property type="entry name" value="PHOSPHO-N-ACETYLMURAMOYL-PENTAPEPTIDE-TRANSFERASE HOMOLOG"/>
    <property type="match status" value="1"/>
</dbReference>
<keyword evidence="3 12" id="KW-0132">Cell division</keyword>
<keyword evidence="12 14" id="KW-0479">Metal-binding</keyword>
<dbReference type="PANTHER" id="PTHR22926">
    <property type="entry name" value="PHOSPHO-N-ACETYLMURAMOYL-PENTAPEPTIDE-TRANSFERASE"/>
    <property type="match status" value="1"/>
</dbReference>
<dbReference type="GO" id="GO:0008360">
    <property type="term" value="P:regulation of cell shape"/>
    <property type="evidence" value="ECO:0007669"/>
    <property type="project" value="UniProtKB-KW"/>
</dbReference>
<comment type="pathway">
    <text evidence="12">Cell wall biogenesis; peptidoglycan biosynthesis.</text>
</comment>
<dbReference type="GO" id="GO:0009252">
    <property type="term" value="P:peptidoglycan biosynthetic process"/>
    <property type="evidence" value="ECO:0007669"/>
    <property type="project" value="UniProtKB-UniRule"/>
</dbReference>
<dbReference type="EC" id="2.7.8.13" evidence="12 13"/>
<keyword evidence="6 12" id="KW-0133">Cell shape</keyword>
<evidence type="ECO:0000256" key="8">
    <source>
        <dbReference type="ARBA" id="ARBA00022989"/>
    </source>
</evidence>
<feature type="transmembrane region" description="Helical" evidence="12">
    <location>
        <begin position="259"/>
        <end position="276"/>
    </location>
</feature>
<gene>
    <name evidence="12 15" type="primary">mraY</name>
    <name evidence="15" type="ordered locus">HPB8_678</name>
</gene>
<dbReference type="GO" id="GO:0051301">
    <property type="term" value="P:cell division"/>
    <property type="evidence" value="ECO:0007669"/>
    <property type="project" value="UniProtKB-KW"/>
</dbReference>
<feature type="binding site" evidence="14">
    <location>
        <position position="212"/>
    </location>
    <ligand>
        <name>Mg(2+)</name>
        <dbReference type="ChEBI" id="CHEBI:18420"/>
    </ligand>
</feature>
<evidence type="ECO:0000256" key="4">
    <source>
        <dbReference type="ARBA" id="ARBA00022679"/>
    </source>
</evidence>
<dbReference type="EMBL" id="FN598874">
    <property type="protein sequence ID" value="CBI66235.1"/>
    <property type="molecule type" value="Genomic_DNA"/>
</dbReference>
<dbReference type="GO" id="GO:0008963">
    <property type="term" value="F:phospho-N-acetylmuramoyl-pentapeptide-transferase activity"/>
    <property type="evidence" value="ECO:0007669"/>
    <property type="project" value="UniProtKB-UniRule"/>
</dbReference>
<feature type="transmembrane region" description="Helical" evidence="12">
    <location>
        <begin position="283"/>
        <end position="302"/>
    </location>
</feature>
<dbReference type="PROSITE" id="PS01347">
    <property type="entry name" value="MRAY_1"/>
    <property type="match status" value="1"/>
</dbReference>
<dbReference type="HOGENOM" id="CLU_023982_0_0_7"/>
<dbReference type="InterPro" id="IPR003524">
    <property type="entry name" value="PNAcMuramoyl-5peptid_Trfase"/>
</dbReference>
<dbReference type="InterPro" id="IPR000715">
    <property type="entry name" value="Glycosyl_transferase_4"/>
</dbReference>
<feature type="transmembrane region" description="Helical" evidence="12">
    <location>
        <begin position="195"/>
        <end position="213"/>
    </location>
</feature>
<evidence type="ECO:0000256" key="9">
    <source>
        <dbReference type="ARBA" id="ARBA00023136"/>
    </source>
</evidence>
<feature type="transmembrane region" description="Helical" evidence="12">
    <location>
        <begin position="49"/>
        <end position="71"/>
    </location>
</feature>
<keyword evidence="8 12" id="KW-1133">Transmembrane helix</keyword>
<comment type="catalytic activity">
    <reaction evidence="12">
        <text>UDP-N-acetyl-alpha-D-muramoyl-L-alanyl-gamma-D-glutamyl-meso-2,6-diaminopimeloyl-D-alanyl-D-alanine + di-trans,octa-cis-undecaprenyl phosphate = di-trans,octa-cis-undecaprenyl diphospho-N-acetyl-alpha-D-muramoyl-L-alanyl-D-glutamyl-meso-2,6-diaminopimeloyl-D-alanyl-D-alanine + UMP</text>
        <dbReference type="Rhea" id="RHEA:28386"/>
        <dbReference type="ChEBI" id="CHEBI:57865"/>
        <dbReference type="ChEBI" id="CHEBI:60392"/>
        <dbReference type="ChEBI" id="CHEBI:61386"/>
        <dbReference type="ChEBI" id="CHEBI:61387"/>
        <dbReference type="EC" id="2.7.8.13"/>
    </reaction>
</comment>
<dbReference type="GO" id="GO:0046872">
    <property type="term" value="F:metal ion binding"/>
    <property type="evidence" value="ECO:0007669"/>
    <property type="project" value="UniProtKB-KW"/>
</dbReference>
<keyword evidence="9 12" id="KW-0472">Membrane</keyword>
<feature type="transmembrane region" description="Helical" evidence="12">
    <location>
        <begin position="92"/>
        <end position="111"/>
    </location>
</feature>
<dbReference type="GO" id="GO:0071555">
    <property type="term" value="P:cell wall organization"/>
    <property type="evidence" value="ECO:0007669"/>
    <property type="project" value="UniProtKB-KW"/>
</dbReference>
<evidence type="ECO:0000256" key="3">
    <source>
        <dbReference type="ARBA" id="ARBA00022618"/>
    </source>
</evidence>
<name>D7FDH8_HELP3</name>
<dbReference type="GO" id="GO:0005886">
    <property type="term" value="C:plasma membrane"/>
    <property type="evidence" value="ECO:0007669"/>
    <property type="project" value="UniProtKB-SubCell"/>
</dbReference>
<comment type="cofactor">
    <cofactor evidence="12 14">
        <name>Mg(2+)</name>
        <dbReference type="ChEBI" id="CHEBI:18420"/>
    </cofactor>
</comment>
<comment type="function">
    <text evidence="12">Catalyzes the initial step of the lipid cycle reactions in the biosynthesis of the cell wall peptidoglycan: transfers peptidoglycan precursor phospho-MurNAc-pentapeptide from UDP-MurNAc-pentapeptide onto the lipid carrier undecaprenyl phosphate, yielding undecaprenyl-pyrophosphoryl-MurNAc-pentapeptide, known as lipid I.</text>
</comment>
<keyword evidence="11 12" id="KW-0961">Cell wall biogenesis/degradation</keyword>
<dbReference type="HAMAP" id="MF_00038">
    <property type="entry name" value="MraY"/>
    <property type="match status" value="1"/>
</dbReference>
<dbReference type="NCBIfam" id="TIGR00445">
    <property type="entry name" value="mraY"/>
    <property type="match status" value="1"/>
</dbReference>
<feature type="transmembrane region" description="Helical" evidence="12">
    <location>
        <begin position="358"/>
        <end position="377"/>
    </location>
</feature>
<feature type="transmembrane region" description="Helical" evidence="12">
    <location>
        <begin position="117"/>
        <end position="135"/>
    </location>
</feature>
<evidence type="ECO:0000256" key="12">
    <source>
        <dbReference type="HAMAP-Rule" id="MF_00038"/>
    </source>
</evidence>
<organism evidence="15 16">
    <name type="scientific">Helicobacter pylori (strain B8)</name>
    <dbReference type="NCBI Taxonomy" id="693745"/>
    <lineage>
        <taxon>Bacteria</taxon>
        <taxon>Pseudomonadati</taxon>
        <taxon>Campylobacterota</taxon>
        <taxon>Epsilonproteobacteria</taxon>
        <taxon>Campylobacterales</taxon>
        <taxon>Helicobacteraceae</taxon>
        <taxon>Helicobacter</taxon>
    </lineage>
</organism>
<dbReference type="InterPro" id="IPR018480">
    <property type="entry name" value="PNAcMuramoyl-5peptid_Trfase_CS"/>
</dbReference>
<keyword evidence="4 12" id="KW-0808">Transferase</keyword>
<accession>D7FDH8</accession>
<evidence type="ECO:0000256" key="14">
    <source>
        <dbReference type="PIRSR" id="PIRSR600715-1"/>
    </source>
</evidence>